<keyword evidence="7 9" id="KW-1133">Transmembrane helix</keyword>
<dbReference type="InterPro" id="IPR003593">
    <property type="entry name" value="AAA+_ATPase"/>
</dbReference>
<dbReference type="Pfam" id="PF00005">
    <property type="entry name" value="ABC_tran"/>
    <property type="match status" value="2"/>
</dbReference>
<dbReference type="PROSITE" id="PS00211">
    <property type="entry name" value="ABC_TRANSPORTER_1"/>
    <property type="match status" value="2"/>
</dbReference>
<feature type="transmembrane region" description="Helical" evidence="9">
    <location>
        <begin position="238"/>
        <end position="261"/>
    </location>
</feature>
<feature type="transmembrane region" description="Helical" evidence="9">
    <location>
        <begin position="165"/>
        <end position="187"/>
    </location>
</feature>
<evidence type="ECO:0000259" key="11">
    <source>
        <dbReference type="PROSITE" id="PS50929"/>
    </source>
</evidence>
<dbReference type="GO" id="GO:0016887">
    <property type="term" value="F:ATP hydrolysis activity"/>
    <property type="evidence" value="ECO:0007669"/>
    <property type="project" value="InterPro"/>
</dbReference>
<keyword evidence="3" id="KW-0813">Transport</keyword>
<dbReference type="FunCoup" id="A0A448YS52">
    <property type="interactions" value="287"/>
</dbReference>
<dbReference type="Pfam" id="PF00664">
    <property type="entry name" value="ABC_membrane"/>
    <property type="match status" value="2"/>
</dbReference>
<dbReference type="EMBL" id="CAACVR010000056">
    <property type="protein sequence ID" value="VEU23739.1"/>
    <property type="molecule type" value="Genomic_DNA"/>
</dbReference>
<dbReference type="FunFam" id="1.20.1560.10:FF:000010">
    <property type="entry name" value="Multidrug resistance-associated ABC transporter"/>
    <property type="match status" value="1"/>
</dbReference>
<evidence type="ECO:0000256" key="9">
    <source>
        <dbReference type="SAM" id="Phobius"/>
    </source>
</evidence>
<evidence type="ECO:0000313" key="12">
    <source>
        <dbReference type="EMBL" id="VEU23739.1"/>
    </source>
</evidence>
<evidence type="ECO:0000256" key="5">
    <source>
        <dbReference type="ARBA" id="ARBA00022741"/>
    </source>
</evidence>
<organism evidence="12 13">
    <name type="scientific">Brettanomyces naardenensis</name>
    <name type="common">Yeast</name>
    <dbReference type="NCBI Taxonomy" id="13370"/>
    <lineage>
        <taxon>Eukaryota</taxon>
        <taxon>Fungi</taxon>
        <taxon>Dikarya</taxon>
        <taxon>Ascomycota</taxon>
        <taxon>Saccharomycotina</taxon>
        <taxon>Pichiomycetes</taxon>
        <taxon>Pichiales</taxon>
        <taxon>Pichiaceae</taxon>
        <taxon>Brettanomyces</taxon>
    </lineage>
</organism>
<feature type="transmembrane region" description="Helical" evidence="9">
    <location>
        <begin position="762"/>
        <end position="784"/>
    </location>
</feature>
<dbReference type="SUPFAM" id="SSF90123">
    <property type="entry name" value="ABC transporter transmembrane region"/>
    <property type="match status" value="2"/>
</dbReference>
<dbReference type="InParanoid" id="A0A448YS52"/>
<evidence type="ECO:0000259" key="10">
    <source>
        <dbReference type="PROSITE" id="PS50893"/>
    </source>
</evidence>
<keyword evidence="13" id="KW-1185">Reference proteome</keyword>
<dbReference type="Gene3D" id="3.40.50.300">
    <property type="entry name" value="P-loop containing nucleotide triphosphate hydrolases"/>
    <property type="match status" value="2"/>
</dbReference>
<dbReference type="PROSITE" id="PS50929">
    <property type="entry name" value="ABC_TM1F"/>
    <property type="match status" value="2"/>
</dbReference>
<dbReference type="FunFam" id="3.40.50.300:FF:000565">
    <property type="entry name" value="ABC bile acid transporter"/>
    <property type="match status" value="1"/>
</dbReference>
<dbReference type="SUPFAM" id="SSF52540">
    <property type="entry name" value="P-loop containing nucleoside triphosphate hydrolases"/>
    <property type="match status" value="2"/>
</dbReference>
<dbReference type="PANTHER" id="PTHR24223">
    <property type="entry name" value="ATP-BINDING CASSETTE SUB-FAMILY C"/>
    <property type="match status" value="1"/>
</dbReference>
<evidence type="ECO:0000256" key="6">
    <source>
        <dbReference type="ARBA" id="ARBA00022840"/>
    </source>
</evidence>
<evidence type="ECO:0000256" key="4">
    <source>
        <dbReference type="ARBA" id="ARBA00022692"/>
    </source>
</evidence>
<dbReference type="InterPro" id="IPR011527">
    <property type="entry name" value="ABC1_TM_dom"/>
</dbReference>
<comment type="similarity">
    <text evidence="2">Belongs to the ABC transporter superfamily. ABCC family. Conjugate transporter (TC 3.A.1.208) subfamily.</text>
</comment>
<name>A0A448YS52_BRENA</name>
<dbReference type="CDD" id="cd03244">
    <property type="entry name" value="ABCC_MRP_domain2"/>
    <property type="match status" value="1"/>
</dbReference>
<keyword evidence="4 9" id="KW-0812">Transmembrane</keyword>
<dbReference type="CDD" id="cd03250">
    <property type="entry name" value="ABCC_MRP_domain1"/>
    <property type="match status" value="1"/>
</dbReference>
<dbReference type="GO" id="GO:0005524">
    <property type="term" value="F:ATP binding"/>
    <property type="evidence" value="ECO:0007669"/>
    <property type="project" value="UniProtKB-KW"/>
</dbReference>
<feature type="domain" description="ABC transmembrane type-1" evidence="11">
    <location>
        <begin position="781"/>
        <end position="1044"/>
    </location>
</feature>
<sequence>MFESSPKPVKKQNRLISFLLSKDVPPIPLPEERTVYPERNANPLSWIFFWWLNPMLKVGYKRTLQAEDMFYLQNDQKLEYIYPKFRMILDAELAKQQAGKPSHDVSVRTLCLALYKTFWFEYTTGAMMKVLSDVATTLSPLLQKALTNFVEAHIIGTETSYQKGIGYSIGCCLMILFIGVTMNHFFYRSMLVGAKCKAVLTRLLLDKSFRMDSKGNHDFPSGKINSILGTDLNRIDFAIGYIPMLFTLPIPIIISIAILIVNIGVSSLAGIAIFLVTAAIFLASIRSLMKIRSQTNKFTDKRVSLMKELLKDFKMVKLYSWEVFYGKKITDTRKTEMHFLLKLQNIRNNINALGNNLPIISSMVSFCVLYALDSNRSVGDIFSSLTLFQVLAQQFMMIPLVLALTTDLIIGMRRVCGLISCGEVPAEGEPPEPLNEEGLAVKVSNGGFMWQDWSAEEESSETDVSIVEKAEEDEHDLKSALTTTTEKRSHDINSSFPGLWNVNLSVKKGELVIITGSIGSGKSSLLNALAGFMPKKSGRVQVDGSLLLCGYPWIQNATIRSNITFGLPFDGDRYYQVIEACSLGSDLQQWPGGDMTEVGERGVTLSGGQKARVNLARAVYAEKDIILLDDVLSAVDAKVGKHIMDKCILGLLGERTRIMATHQLSILPFADKVIFLNGDGSMSAGTMNELLESNEQFRKLMALGSHEGDRQEEQNKIEEEVAELKKIATQQEFKLIEKEQRAVNRIKGSVVKMYLRLGSGKLGVLYLPLFITVMTLATFCSLFTSNWLAFWQQQRFAESPAFYIGIYVMISMLSVVFLTLEYVMLVHFCNTASKKLNIMATERVVHSPMSFVETSPIGRILNRFTKDTDVLDNDIVQQIRMFFKPFSTIVGTVILCVIYLPWFALAIPILVFLYVLIAEYYQSSAREVKRLDSLQRSIVFSHFNEMLEGMPTIKAYKEVSRCMLIGDERQDRMNEAYFLTIANQRWLAVNLDLVATLLALIVCLLCCFRIFGISAEATGLLLSYVMNIANMLSMMLKSLTQVENEMNSVERLNYYATELDQESAYEIPERNPSPDWPQRGAISFRDVRMKYRPGLPYVLKGLTIDIKPGEKLGICGRTGAGKSTLMLCLYRLVEPEGNIYIDGVDIKTLGLHKLRSKLSIIPQDPVLFIGSIRENIDPFKERKDDVLWGAMVRSGLINKEDLPGVLKQKNTDPHFHKFHLDRMVEDDGANFSLGERQLLALARALVRDTKILIMDEATSSVDYNTDAKVQNTISKEFSDCTVLCIAHRLRTILSHERIIVMDKGVIAESGKPLDLFNNQESIFRSACDQSGITEDDFISQ</sequence>
<dbReference type="InterPro" id="IPR036640">
    <property type="entry name" value="ABC1_TM_sf"/>
</dbReference>
<protein>
    <submittedName>
        <fullName evidence="12">DEKNAAC104893</fullName>
    </submittedName>
</protein>
<evidence type="ECO:0000256" key="7">
    <source>
        <dbReference type="ARBA" id="ARBA00022989"/>
    </source>
</evidence>
<keyword evidence="8 9" id="KW-0472">Membrane</keyword>
<comment type="subcellular location">
    <subcellularLocation>
        <location evidence="1">Membrane</location>
        <topology evidence="1">Multi-pass membrane protein</topology>
    </subcellularLocation>
</comment>
<keyword evidence="6" id="KW-0067">ATP-binding</keyword>
<feature type="transmembrane region" description="Helical" evidence="9">
    <location>
        <begin position="392"/>
        <end position="410"/>
    </location>
</feature>
<dbReference type="Gene3D" id="1.20.1560.10">
    <property type="entry name" value="ABC transporter type 1, transmembrane domain"/>
    <property type="match status" value="2"/>
</dbReference>
<feature type="domain" description="ABC transporter" evidence="10">
    <location>
        <begin position="481"/>
        <end position="703"/>
    </location>
</feature>
<dbReference type="InterPro" id="IPR017871">
    <property type="entry name" value="ABC_transporter-like_CS"/>
</dbReference>
<feature type="transmembrane region" description="Helical" evidence="9">
    <location>
        <begin position="993"/>
        <end position="1011"/>
    </location>
</feature>
<dbReference type="InterPro" id="IPR027417">
    <property type="entry name" value="P-loop_NTPase"/>
</dbReference>
<feature type="domain" description="ABC transporter" evidence="10">
    <location>
        <begin position="1082"/>
        <end position="1328"/>
    </location>
</feature>
<evidence type="ECO:0000256" key="8">
    <source>
        <dbReference type="ARBA" id="ARBA00023136"/>
    </source>
</evidence>
<keyword evidence="5" id="KW-0547">Nucleotide-binding</keyword>
<gene>
    <name evidence="12" type="ORF">BRENAR_LOCUS4468</name>
</gene>
<dbReference type="STRING" id="13370.A0A448YS52"/>
<evidence type="ECO:0000313" key="13">
    <source>
        <dbReference type="Proteomes" id="UP000290900"/>
    </source>
</evidence>
<dbReference type="InterPro" id="IPR050173">
    <property type="entry name" value="ABC_transporter_C-like"/>
</dbReference>
<reference evidence="12 13" key="1">
    <citation type="submission" date="2018-12" db="EMBL/GenBank/DDBJ databases">
        <authorList>
            <person name="Tiukova I."/>
            <person name="Dainat J."/>
        </authorList>
    </citation>
    <scope>NUCLEOTIDE SEQUENCE [LARGE SCALE GENOMIC DNA]</scope>
</reference>
<dbReference type="InterPro" id="IPR003439">
    <property type="entry name" value="ABC_transporter-like_ATP-bd"/>
</dbReference>
<feature type="transmembrane region" description="Helical" evidence="9">
    <location>
        <begin position="804"/>
        <end position="829"/>
    </location>
</feature>
<dbReference type="PROSITE" id="PS50893">
    <property type="entry name" value="ABC_TRANSPORTER_2"/>
    <property type="match status" value="2"/>
</dbReference>
<dbReference type="FunFam" id="3.40.50.300:FF:001750">
    <property type="entry name" value="ATP-binding cassette transporter"/>
    <property type="match status" value="1"/>
</dbReference>
<dbReference type="OrthoDB" id="6500128at2759"/>
<feature type="transmembrane region" description="Helical" evidence="9">
    <location>
        <begin position="352"/>
        <end position="372"/>
    </location>
</feature>
<dbReference type="GO" id="GO:0008559">
    <property type="term" value="F:ABC-type xenobiotic transporter activity"/>
    <property type="evidence" value="ECO:0007669"/>
    <property type="project" value="TreeGrafter"/>
</dbReference>
<dbReference type="Proteomes" id="UP000290900">
    <property type="component" value="Unassembled WGS sequence"/>
</dbReference>
<feature type="transmembrane region" description="Helical" evidence="9">
    <location>
        <begin position="1018"/>
        <end position="1036"/>
    </location>
</feature>
<dbReference type="CDD" id="cd18606">
    <property type="entry name" value="ABC_6TM_YOR1_D2_like"/>
    <property type="match status" value="1"/>
</dbReference>
<evidence type="ECO:0000256" key="3">
    <source>
        <dbReference type="ARBA" id="ARBA00022448"/>
    </source>
</evidence>
<dbReference type="SMART" id="SM00382">
    <property type="entry name" value="AAA"/>
    <property type="match status" value="2"/>
</dbReference>
<dbReference type="CDD" id="cd18597">
    <property type="entry name" value="ABC_6TM_YOR1_D1_like"/>
    <property type="match status" value="1"/>
</dbReference>
<evidence type="ECO:0000256" key="2">
    <source>
        <dbReference type="ARBA" id="ARBA00009726"/>
    </source>
</evidence>
<proteinExistence type="inferred from homology"/>
<evidence type="ECO:0000256" key="1">
    <source>
        <dbReference type="ARBA" id="ARBA00004141"/>
    </source>
</evidence>
<feature type="domain" description="ABC transmembrane type-1" evidence="11">
    <location>
        <begin position="130"/>
        <end position="407"/>
    </location>
</feature>
<dbReference type="GO" id="GO:0005886">
    <property type="term" value="C:plasma membrane"/>
    <property type="evidence" value="ECO:0007669"/>
    <property type="project" value="TreeGrafter"/>
</dbReference>
<accession>A0A448YS52</accession>
<dbReference type="PANTHER" id="PTHR24223:SF456">
    <property type="entry name" value="MULTIDRUG RESISTANCE-ASSOCIATED PROTEIN LETHAL(2)03659"/>
    <property type="match status" value="1"/>
</dbReference>
<feature type="transmembrane region" description="Helical" evidence="9">
    <location>
        <begin position="267"/>
        <end position="285"/>
    </location>
</feature>
<feature type="transmembrane region" description="Helical" evidence="9">
    <location>
        <begin position="889"/>
        <end position="917"/>
    </location>
</feature>